<dbReference type="Gene3D" id="3.80.10.10">
    <property type="entry name" value="Ribonuclease Inhibitor"/>
    <property type="match status" value="1"/>
</dbReference>
<evidence type="ECO:0000313" key="1">
    <source>
        <dbReference type="EMBL" id="KAF7348209.1"/>
    </source>
</evidence>
<dbReference type="Proteomes" id="UP000623467">
    <property type="component" value="Unassembled WGS sequence"/>
</dbReference>
<comment type="caution">
    <text evidence="1">The sequence shown here is derived from an EMBL/GenBank/DDBJ whole genome shotgun (WGS) entry which is preliminary data.</text>
</comment>
<reference evidence="1" key="1">
    <citation type="submission" date="2020-05" db="EMBL/GenBank/DDBJ databases">
        <title>Mycena genomes resolve the evolution of fungal bioluminescence.</title>
        <authorList>
            <person name="Tsai I.J."/>
        </authorList>
    </citation>
    <scope>NUCLEOTIDE SEQUENCE</scope>
    <source>
        <strain evidence="1">160909Yilan</strain>
    </source>
</reference>
<name>A0A8H6XWV7_9AGAR</name>
<dbReference type="EMBL" id="JACAZH010000017">
    <property type="protein sequence ID" value="KAF7348209.1"/>
    <property type="molecule type" value="Genomic_DNA"/>
</dbReference>
<dbReference type="AlphaFoldDB" id="A0A8H6XWV7"/>
<evidence type="ECO:0000313" key="2">
    <source>
        <dbReference type="Proteomes" id="UP000623467"/>
    </source>
</evidence>
<dbReference type="InterPro" id="IPR032675">
    <property type="entry name" value="LRR_dom_sf"/>
</dbReference>
<protein>
    <recommendedName>
        <fullName evidence="3">F-box domain-containing protein</fullName>
    </recommendedName>
</protein>
<proteinExistence type="predicted"/>
<sequence length="237" mass="26947">MSLADSPFLNRLHTNYVPSDSEILEIRSLLVDPANELARIDAQIEGMEIALAQLKEQRALLKAPIDVHRALVSPMRRIPQDVLLEIFFACLPTEHNALIDPGEAPLVLGRICRHWREVAYTTPMLWSSIHIPSLDYLQTPADILSRFEQSIVAWLERSDLCPLSVSFFDQPRYTDLPEGHPLILQLLSVSRRLRHLELAGNGQFFDPLLRLGSEDLPLLRRLGVKSMQTQPNFLNAF</sequence>
<keyword evidence="2" id="KW-1185">Reference proteome</keyword>
<evidence type="ECO:0008006" key="3">
    <source>
        <dbReference type="Google" id="ProtNLM"/>
    </source>
</evidence>
<accession>A0A8H6XWV7</accession>
<organism evidence="1 2">
    <name type="scientific">Mycena sanguinolenta</name>
    <dbReference type="NCBI Taxonomy" id="230812"/>
    <lineage>
        <taxon>Eukaryota</taxon>
        <taxon>Fungi</taxon>
        <taxon>Dikarya</taxon>
        <taxon>Basidiomycota</taxon>
        <taxon>Agaricomycotina</taxon>
        <taxon>Agaricomycetes</taxon>
        <taxon>Agaricomycetidae</taxon>
        <taxon>Agaricales</taxon>
        <taxon>Marasmiineae</taxon>
        <taxon>Mycenaceae</taxon>
        <taxon>Mycena</taxon>
    </lineage>
</organism>
<dbReference type="OrthoDB" id="3248197at2759"/>
<gene>
    <name evidence="1" type="ORF">MSAN_01774100</name>
</gene>